<dbReference type="RefSeq" id="WP_377511531.1">
    <property type="nucleotide sequence ID" value="NZ_JBHSQS010000007.1"/>
</dbReference>
<dbReference type="EMBL" id="JBHSQS010000007">
    <property type="protein sequence ID" value="MFC5924598.1"/>
    <property type="molecule type" value="Genomic_DNA"/>
</dbReference>
<organism evidence="1 2">
    <name type="scientific">Micromonospora vulcania</name>
    <dbReference type="NCBI Taxonomy" id="1441873"/>
    <lineage>
        <taxon>Bacteria</taxon>
        <taxon>Bacillati</taxon>
        <taxon>Actinomycetota</taxon>
        <taxon>Actinomycetes</taxon>
        <taxon>Micromonosporales</taxon>
        <taxon>Micromonosporaceae</taxon>
        <taxon>Micromonospora</taxon>
    </lineage>
</organism>
<evidence type="ECO:0008006" key="3">
    <source>
        <dbReference type="Google" id="ProtNLM"/>
    </source>
</evidence>
<name>A0ABW1H761_9ACTN</name>
<evidence type="ECO:0000313" key="1">
    <source>
        <dbReference type="EMBL" id="MFC5924598.1"/>
    </source>
</evidence>
<keyword evidence="2" id="KW-1185">Reference proteome</keyword>
<accession>A0ABW1H761</accession>
<dbReference type="InterPro" id="IPR011990">
    <property type="entry name" value="TPR-like_helical_dom_sf"/>
</dbReference>
<dbReference type="Proteomes" id="UP001596226">
    <property type="component" value="Unassembled WGS sequence"/>
</dbReference>
<sequence length="167" mass="18517">MDDNDGQPAPDPIMARIGAAVELGRTGQQTRARDTLTALWEQIGDDGDALHRCALAHHLADLQETTEAELAWDERALAALRDLSDERAQEYHHSLQVRGFLPSLHLNLADDHRRLGNTDLAHEHLTLARHLVAQLPDDPYGEMIRGGIRHVTEALGRGFVGHLPAER</sequence>
<comment type="caution">
    <text evidence="1">The sequence shown here is derived from an EMBL/GenBank/DDBJ whole genome shotgun (WGS) entry which is preliminary data.</text>
</comment>
<protein>
    <recommendedName>
        <fullName evidence="3">Tetratricopeptide repeat protein</fullName>
    </recommendedName>
</protein>
<evidence type="ECO:0000313" key="2">
    <source>
        <dbReference type="Proteomes" id="UP001596226"/>
    </source>
</evidence>
<reference evidence="2" key="1">
    <citation type="journal article" date="2019" name="Int. J. Syst. Evol. Microbiol.">
        <title>The Global Catalogue of Microorganisms (GCM) 10K type strain sequencing project: providing services to taxonomists for standard genome sequencing and annotation.</title>
        <authorList>
            <consortium name="The Broad Institute Genomics Platform"/>
            <consortium name="The Broad Institute Genome Sequencing Center for Infectious Disease"/>
            <person name="Wu L."/>
            <person name="Ma J."/>
        </authorList>
    </citation>
    <scope>NUCLEOTIDE SEQUENCE [LARGE SCALE GENOMIC DNA]</scope>
    <source>
        <strain evidence="2">CGMCC 4.7144</strain>
    </source>
</reference>
<dbReference type="Gene3D" id="1.25.40.10">
    <property type="entry name" value="Tetratricopeptide repeat domain"/>
    <property type="match status" value="1"/>
</dbReference>
<proteinExistence type="predicted"/>
<gene>
    <name evidence="1" type="ORF">ACFQGL_14710</name>
</gene>